<dbReference type="GO" id="GO:0046872">
    <property type="term" value="F:metal ion binding"/>
    <property type="evidence" value="ECO:0007669"/>
    <property type="project" value="UniProtKB-UniRule"/>
</dbReference>
<comment type="catalytic activity">
    <reaction evidence="1 18 19">
        <text>(6R)-NADHX = (6S)-NADHX</text>
        <dbReference type="Rhea" id="RHEA:32215"/>
        <dbReference type="ChEBI" id="CHEBI:64074"/>
        <dbReference type="ChEBI" id="CHEBI:64075"/>
        <dbReference type="EC" id="5.1.99.6"/>
    </reaction>
</comment>
<dbReference type="GO" id="GO:0110051">
    <property type="term" value="P:metabolite repair"/>
    <property type="evidence" value="ECO:0007669"/>
    <property type="project" value="TreeGrafter"/>
</dbReference>
<keyword evidence="13" id="KW-0511">Multifunctional enzyme</keyword>
<comment type="function">
    <text evidence="14 19">Bifunctional enzyme that catalyzes the epimerization of the S- and R-forms of NAD(P)HX and the dehydration of the S-form of NAD(P)HX at the expense of ADP, which is converted to AMP. This allows the repair of both epimers of NAD(P)HX, a damaged form of NAD(P)H that is a result of enzymatic or heat-dependent hydration.</text>
</comment>
<comment type="similarity">
    <text evidence="3 19">In the N-terminal section; belongs to the NnrE/AIBP family.</text>
</comment>
<evidence type="ECO:0000313" key="22">
    <source>
        <dbReference type="EMBL" id="KGO93550.1"/>
    </source>
</evidence>
<dbReference type="AlphaFoldDB" id="A0A0A2MZA4"/>
<feature type="binding site" evidence="17">
    <location>
        <position position="432"/>
    </location>
    <ligand>
        <name>AMP</name>
        <dbReference type="ChEBI" id="CHEBI:456215"/>
    </ligand>
</feature>
<keyword evidence="11 18" id="KW-0413">Isomerase</keyword>
<dbReference type="InterPro" id="IPR029056">
    <property type="entry name" value="Ribokinase-like"/>
</dbReference>
<dbReference type="Gene3D" id="3.40.1190.20">
    <property type="match status" value="1"/>
</dbReference>
<feature type="binding site" evidence="17">
    <location>
        <position position="256"/>
    </location>
    <ligand>
        <name>(6S)-NADPHX</name>
        <dbReference type="ChEBI" id="CHEBI:64076"/>
    </ligand>
</feature>
<accession>A0A0A2MZA4</accession>
<dbReference type="Pfam" id="PF03853">
    <property type="entry name" value="YjeF_N"/>
    <property type="match status" value="1"/>
</dbReference>
<dbReference type="Proteomes" id="UP000030111">
    <property type="component" value="Unassembled WGS sequence"/>
</dbReference>
<comment type="cofactor">
    <cofactor evidence="17">
        <name>Mg(2+)</name>
        <dbReference type="ChEBI" id="CHEBI:18420"/>
    </cofactor>
</comment>
<sequence>MKIFDTINIREADKITISNQNITSYQLMERAALEVFLWIKKHFPDKETTFHVFCGQGNNGGDGLVVARLLHLDGYPTKVDIVNEAGKPTPDFETALAEFNQLGVEHNQSEDYQYEKGKLIYIDALFGIGFNREMPDSVKLVVERINRCDGQVISIDVPSGLYMDKPTEFAVKSDMLLTFMFPKLAFYLPGNSDYIRHIEIMDIGLDKQFIANLVSDYYLVNKHHALTLYRPVKPHAHKGTQGHALIIGGSYGKIGAMCLSAKAALKSGCGLVTAYIPKCGYNVLQTAFPEAMVLTDGDEHITKIGYELQPKAIGLGPGIGQHPETQNAIKEFLNRQNVPLVIDADALNILAANKEWLAQLPENTILTPHPKELERLMGGWETDFDKIEKMKVFSKQHNIILVAKDAHTMVVYRGSIYINSTGNAALATGGTGDTLTGIITGLLAQGYEAANAAIFGVYLHGLTADVAVEETSMQAFTAMDVVNYLGKAYLKIEAERRQK</sequence>
<keyword evidence="6 17" id="KW-0547">Nucleotide-binding</keyword>
<evidence type="ECO:0000259" key="21">
    <source>
        <dbReference type="PROSITE" id="PS51385"/>
    </source>
</evidence>
<dbReference type="CDD" id="cd01171">
    <property type="entry name" value="YXKO-related"/>
    <property type="match status" value="1"/>
</dbReference>
<evidence type="ECO:0000256" key="3">
    <source>
        <dbReference type="ARBA" id="ARBA00006001"/>
    </source>
</evidence>
<dbReference type="OrthoDB" id="9806925at2"/>
<evidence type="ECO:0000256" key="1">
    <source>
        <dbReference type="ARBA" id="ARBA00000013"/>
    </source>
</evidence>
<dbReference type="EC" id="4.2.1.136" evidence="19"/>
<evidence type="ECO:0000256" key="14">
    <source>
        <dbReference type="ARBA" id="ARBA00025153"/>
    </source>
</evidence>
<dbReference type="GO" id="GO:0052856">
    <property type="term" value="F:NAD(P)HX epimerase activity"/>
    <property type="evidence" value="ECO:0007669"/>
    <property type="project" value="UniProtKB-UniRule"/>
</dbReference>
<evidence type="ECO:0000256" key="10">
    <source>
        <dbReference type="ARBA" id="ARBA00023027"/>
    </source>
</evidence>
<dbReference type="InterPro" id="IPR004443">
    <property type="entry name" value="YjeF_N_dom"/>
</dbReference>
<keyword evidence="5 18" id="KW-0479">Metal-binding</keyword>
<keyword evidence="12 17" id="KW-0456">Lyase</keyword>
<gene>
    <name evidence="17" type="primary">nnrD</name>
    <name evidence="18" type="synonym">nnrE</name>
    <name evidence="22" type="ORF">Q766_06165</name>
</gene>
<dbReference type="InterPro" id="IPR030677">
    <property type="entry name" value="Nnr"/>
</dbReference>
<feature type="binding site" evidence="17">
    <location>
        <position position="369"/>
    </location>
    <ligand>
        <name>(6S)-NADPHX</name>
        <dbReference type="ChEBI" id="CHEBI:64076"/>
    </ligand>
</feature>
<feature type="binding site" evidence="18">
    <location>
        <position position="59"/>
    </location>
    <ligand>
        <name>K(+)</name>
        <dbReference type="ChEBI" id="CHEBI:29103"/>
    </ligand>
</feature>
<dbReference type="SUPFAM" id="SSF64153">
    <property type="entry name" value="YjeF N-terminal domain-like"/>
    <property type="match status" value="1"/>
</dbReference>
<comment type="function">
    <text evidence="18">Catalyzes the epimerization of the S- and R-forms of NAD(P)HX, a damaged form of NAD(P)H that is a result of enzymatic or heat-dependent hydration. This is a prerequisite for the S-specific NAD(P)H-hydrate dehydratase to allow the repair of both epimers of NAD(P)HX.</text>
</comment>
<keyword evidence="8 17" id="KW-0521">NADP</keyword>
<protein>
    <recommendedName>
        <fullName evidence="19">Bifunctional NAD(P)H-hydrate repair enzyme</fullName>
    </recommendedName>
    <alternativeName>
        <fullName evidence="19">Nicotinamide nucleotide repair protein</fullName>
    </alternativeName>
    <domain>
        <recommendedName>
            <fullName evidence="19">ADP-dependent (S)-NAD(P)H-hydrate dehydratase</fullName>
            <ecNumber evidence="19">4.2.1.136</ecNumber>
        </recommendedName>
        <alternativeName>
            <fullName evidence="19">ADP-dependent NAD(P)HX dehydratase</fullName>
        </alternativeName>
    </domain>
    <domain>
        <recommendedName>
            <fullName evidence="19">NAD(P)H-hydrate epimerase</fullName>
            <ecNumber evidence="19">5.1.99.6</ecNumber>
        </recommendedName>
    </domain>
</protein>
<dbReference type="GO" id="GO:0046496">
    <property type="term" value="P:nicotinamide nucleotide metabolic process"/>
    <property type="evidence" value="ECO:0007669"/>
    <property type="project" value="UniProtKB-UniRule"/>
</dbReference>
<dbReference type="NCBIfam" id="TIGR00196">
    <property type="entry name" value="yjeF_cterm"/>
    <property type="match status" value="1"/>
</dbReference>
<comment type="catalytic activity">
    <reaction evidence="2 18 19">
        <text>(6R)-NADPHX = (6S)-NADPHX</text>
        <dbReference type="Rhea" id="RHEA:32227"/>
        <dbReference type="ChEBI" id="CHEBI:64076"/>
        <dbReference type="ChEBI" id="CHEBI:64077"/>
        <dbReference type="EC" id="5.1.99.6"/>
    </reaction>
</comment>
<dbReference type="EMBL" id="JRLY01000004">
    <property type="protein sequence ID" value="KGO93550.1"/>
    <property type="molecule type" value="Genomic_DNA"/>
</dbReference>
<dbReference type="InterPro" id="IPR036652">
    <property type="entry name" value="YjeF_N_dom_sf"/>
</dbReference>
<keyword evidence="23" id="KW-1185">Reference proteome</keyword>
<evidence type="ECO:0000256" key="18">
    <source>
        <dbReference type="HAMAP-Rule" id="MF_01966"/>
    </source>
</evidence>
<dbReference type="InterPro" id="IPR000631">
    <property type="entry name" value="CARKD"/>
</dbReference>
<feature type="binding site" evidence="18">
    <location>
        <position position="159"/>
    </location>
    <ligand>
        <name>K(+)</name>
        <dbReference type="ChEBI" id="CHEBI:29103"/>
    </ligand>
</feature>
<dbReference type="GO" id="GO:0052855">
    <property type="term" value="F:ADP-dependent NAD(P)H-hydrate dehydratase activity"/>
    <property type="evidence" value="ECO:0007669"/>
    <property type="project" value="UniProtKB-UniRule"/>
</dbReference>
<dbReference type="HAMAP" id="MF_01965">
    <property type="entry name" value="NADHX_dehydratase"/>
    <property type="match status" value="1"/>
</dbReference>
<keyword evidence="7 17" id="KW-0067">ATP-binding</keyword>
<comment type="subunit">
    <text evidence="17">Homotetramer.</text>
</comment>
<evidence type="ECO:0000256" key="19">
    <source>
        <dbReference type="PIRNR" id="PIRNR017184"/>
    </source>
</evidence>
<feature type="binding site" evidence="18">
    <location>
        <position position="156"/>
    </location>
    <ligand>
        <name>(6S)-NADPHX</name>
        <dbReference type="ChEBI" id="CHEBI:64076"/>
    </ligand>
</feature>
<keyword evidence="10 17" id="KW-0520">NAD</keyword>
<dbReference type="SUPFAM" id="SSF53613">
    <property type="entry name" value="Ribokinase-like"/>
    <property type="match status" value="1"/>
</dbReference>
<feature type="binding site" evidence="18">
    <location>
        <begin position="58"/>
        <end position="62"/>
    </location>
    <ligand>
        <name>(6S)-NADPHX</name>
        <dbReference type="ChEBI" id="CHEBI:64076"/>
    </ligand>
</feature>
<comment type="caution">
    <text evidence="22">The sequence shown here is derived from an EMBL/GenBank/DDBJ whole genome shotgun (WGS) entry which is preliminary data.</text>
</comment>
<dbReference type="PANTHER" id="PTHR12592">
    <property type="entry name" value="ATP-DEPENDENT (S)-NAD(P)H-HYDRATE DEHYDRATASE FAMILY MEMBER"/>
    <property type="match status" value="1"/>
</dbReference>
<feature type="binding site" evidence="18">
    <location>
        <position position="123"/>
    </location>
    <ligand>
        <name>K(+)</name>
        <dbReference type="ChEBI" id="CHEBI:29103"/>
    </ligand>
</feature>
<dbReference type="Pfam" id="PF01256">
    <property type="entry name" value="Carb_kinase"/>
    <property type="match status" value="1"/>
</dbReference>
<dbReference type="STRING" id="1121898.GCA_000422725_00414"/>
<dbReference type="PANTHER" id="PTHR12592:SF0">
    <property type="entry name" value="ATP-DEPENDENT (S)-NAD(P)H-HYDRATE DEHYDRATASE"/>
    <property type="match status" value="1"/>
</dbReference>
<evidence type="ECO:0000256" key="8">
    <source>
        <dbReference type="ARBA" id="ARBA00022857"/>
    </source>
</evidence>
<evidence type="ECO:0000256" key="4">
    <source>
        <dbReference type="ARBA" id="ARBA00009524"/>
    </source>
</evidence>
<comment type="function">
    <text evidence="17">Catalyzes the dehydration of the S-form of NAD(P)HX at the expense of ADP, which is converted to AMP. Together with NAD(P)HX epimerase, which catalyzes the epimerization of the S- and R-forms, the enzyme allows the repair of both epimers of NAD(P)HX, a damaged form of NAD(P)H that is a result of enzymatic or heat-dependent hydration.</text>
</comment>
<evidence type="ECO:0000256" key="13">
    <source>
        <dbReference type="ARBA" id="ARBA00023268"/>
    </source>
</evidence>
<comment type="similarity">
    <text evidence="4 19">In the C-terminal section; belongs to the NnrD/CARKD family.</text>
</comment>
<evidence type="ECO:0000256" key="16">
    <source>
        <dbReference type="ARBA" id="ARBA00049209"/>
    </source>
</evidence>
<dbReference type="PROSITE" id="PS51385">
    <property type="entry name" value="YJEF_N"/>
    <property type="match status" value="1"/>
</dbReference>
<comment type="catalytic activity">
    <reaction evidence="15 17 19">
        <text>(6S)-NADHX + ADP = AMP + phosphate + NADH + H(+)</text>
        <dbReference type="Rhea" id="RHEA:32223"/>
        <dbReference type="ChEBI" id="CHEBI:15378"/>
        <dbReference type="ChEBI" id="CHEBI:43474"/>
        <dbReference type="ChEBI" id="CHEBI:57945"/>
        <dbReference type="ChEBI" id="CHEBI:64074"/>
        <dbReference type="ChEBI" id="CHEBI:456215"/>
        <dbReference type="ChEBI" id="CHEBI:456216"/>
        <dbReference type="EC" id="4.2.1.136"/>
    </reaction>
</comment>
<proteinExistence type="inferred from homology"/>
<evidence type="ECO:0000256" key="15">
    <source>
        <dbReference type="ARBA" id="ARBA00048238"/>
    </source>
</evidence>
<feature type="binding site" evidence="17">
    <location>
        <position position="433"/>
    </location>
    <ligand>
        <name>(6S)-NADPHX</name>
        <dbReference type="ChEBI" id="CHEBI:64076"/>
    </ligand>
</feature>
<evidence type="ECO:0000256" key="5">
    <source>
        <dbReference type="ARBA" id="ARBA00022723"/>
    </source>
</evidence>
<evidence type="ECO:0000313" key="23">
    <source>
        <dbReference type="Proteomes" id="UP000030111"/>
    </source>
</evidence>
<comment type="caution">
    <text evidence="18">Lacks conserved residue(s) required for the propagation of feature annotation.</text>
</comment>
<dbReference type="PIRSF" id="PIRSF017184">
    <property type="entry name" value="Nnr"/>
    <property type="match status" value="1"/>
</dbReference>
<dbReference type="eggNOG" id="COG0063">
    <property type="taxonomic scope" value="Bacteria"/>
</dbReference>
<dbReference type="InterPro" id="IPR017953">
    <property type="entry name" value="Carbohydrate_kinase_pred_CS"/>
</dbReference>
<comment type="catalytic activity">
    <reaction evidence="16 17 19">
        <text>(6S)-NADPHX + ADP = AMP + phosphate + NADPH + H(+)</text>
        <dbReference type="Rhea" id="RHEA:32235"/>
        <dbReference type="ChEBI" id="CHEBI:15378"/>
        <dbReference type="ChEBI" id="CHEBI:43474"/>
        <dbReference type="ChEBI" id="CHEBI:57783"/>
        <dbReference type="ChEBI" id="CHEBI:64076"/>
        <dbReference type="ChEBI" id="CHEBI:456215"/>
        <dbReference type="ChEBI" id="CHEBI:456216"/>
        <dbReference type="EC" id="4.2.1.136"/>
    </reaction>
</comment>
<evidence type="ECO:0000256" key="2">
    <source>
        <dbReference type="ARBA" id="ARBA00000909"/>
    </source>
</evidence>
<dbReference type="GO" id="GO:0005524">
    <property type="term" value="F:ATP binding"/>
    <property type="evidence" value="ECO:0007669"/>
    <property type="project" value="UniProtKB-UniRule"/>
</dbReference>
<evidence type="ECO:0000256" key="17">
    <source>
        <dbReference type="HAMAP-Rule" id="MF_01965"/>
    </source>
</evidence>
<dbReference type="EC" id="5.1.99.6" evidence="19"/>
<feature type="domain" description="YjeF C-terminal" evidence="20">
    <location>
        <begin position="221"/>
        <end position="492"/>
    </location>
</feature>
<evidence type="ECO:0000256" key="7">
    <source>
        <dbReference type="ARBA" id="ARBA00022840"/>
    </source>
</evidence>
<dbReference type="Gene3D" id="3.40.50.10260">
    <property type="entry name" value="YjeF N-terminal domain"/>
    <property type="match status" value="1"/>
</dbReference>
<comment type="similarity">
    <text evidence="18">Belongs to the NnrE/AIBP family.</text>
</comment>
<comment type="cofactor">
    <cofactor evidence="18 19">
        <name>K(+)</name>
        <dbReference type="ChEBI" id="CHEBI:29103"/>
    </cofactor>
    <text evidence="18 19">Binds 1 potassium ion per subunit.</text>
</comment>
<name>A0A0A2MZA4_9FLAO</name>
<dbReference type="RefSeq" id="WP_026991872.1">
    <property type="nucleotide sequence ID" value="NZ_JRLY01000004.1"/>
</dbReference>
<evidence type="ECO:0000256" key="9">
    <source>
        <dbReference type="ARBA" id="ARBA00022958"/>
    </source>
</evidence>
<evidence type="ECO:0000256" key="11">
    <source>
        <dbReference type="ARBA" id="ARBA00023235"/>
    </source>
</evidence>
<dbReference type="eggNOG" id="COG0062">
    <property type="taxonomic scope" value="Bacteria"/>
</dbReference>
<evidence type="ECO:0000256" key="6">
    <source>
        <dbReference type="ARBA" id="ARBA00022741"/>
    </source>
</evidence>
<reference evidence="22 23" key="1">
    <citation type="submission" date="2013-09" db="EMBL/GenBank/DDBJ databases">
        <authorList>
            <person name="Zeng Z."/>
            <person name="Chen C."/>
        </authorList>
    </citation>
    <scope>NUCLEOTIDE SEQUENCE [LARGE SCALE GENOMIC DNA]</scope>
    <source>
        <strain evidence="22 23">WB 4.1-42</strain>
    </source>
</reference>
<feature type="domain" description="YjeF N-terminal" evidence="21">
    <location>
        <begin position="9"/>
        <end position="211"/>
    </location>
</feature>
<feature type="binding site" evidence="17">
    <location>
        <begin position="404"/>
        <end position="408"/>
    </location>
    <ligand>
        <name>AMP</name>
        <dbReference type="ChEBI" id="CHEBI:456215"/>
    </ligand>
</feature>
<dbReference type="PROSITE" id="PS01050">
    <property type="entry name" value="YJEF_C_2"/>
    <property type="match status" value="1"/>
</dbReference>
<dbReference type="NCBIfam" id="TIGR00197">
    <property type="entry name" value="yjeF_nterm"/>
    <property type="match status" value="1"/>
</dbReference>
<feature type="binding site" evidence="17">
    <location>
        <position position="318"/>
    </location>
    <ligand>
        <name>(6S)-NADPHX</name>
        <dbReference type="ChEBI" id="CHEBI:64076"/>
    </ligand>
</feature>
<evidence type="ECO:0000259" key="20">
    <source>
        <dbReference type="PROSITE" id="PS51383"/>
    </source>
</evidence>
<dbReference type="PROSITE" id="PS51383">
    <property type="entry name" value="YJEF_C_3"/>
    <property type="match status" value="1"/>
</dbReference>
<evidence type="ECO:0000256" key="12">
    <source>
        <dbReference type="ARBA" id="ARBA00023239"/>
    </source>
</evidence>
<dbReference type="HAMAP" id="MF_01966">
    <property type="entry name" value="NADHX_epimerase"/>
    <property type="match status" value="1"/>
</dbReference>
<feature type="binding site" evidence="18">
    <location>
        <begin position="127"/>
        <end position="133"/>
    </location>
    <ligand>
        <name>(6S)-NADPHX</name>
        <dbReference type="ChEBI" id="CHEBI:64076"/>
    </ligand>
</feature>
<organism evidence="22 23">
    <name type="scientific">Flavobacterium subsaxonicum WB 4.1-42 = DSM 21790</name>
    <dbReference type="NCBI Taxonomy" id="1121898"/>
    <lineage>
        <taxon>Bacteria</taxon>
        <taxon>Pseudomonadati</taxon>
        <taxon>Bacteroidota</taxon>
        <taxon>Flavobacteriia</taxon>
        <taxon>Flavobacteriales</taxon>
        <taxon>Flavobacteriaceae</taxon>
        <taxon>Flavobacterium</taxon>
    </lineage>
</organism>
<keyword evidence="9 18" id="KW-0630">Potassium</keyword>
<comment type="similarity">
    <text evidence="17">Belongs to the NnrD/CARKD family.</text>
</comment>